<organism evidence="2 3">
    <name type="scientific">Atopomonas hussainii</name>
    <dbReference type="NCBI Taxonomy" id="1429083"/>
    <lineage>
        <taxon>Bacteria</taxon>
        <taxon>Pseudomonadati</taxon>
        <taxon>Pseudomonadota</taxon>
        <taxon>Gammaproteobacteria</taxon>
        <taxon>Pseudomonadales</taxon>
        <taxon>Pseudomonadaceae</taxon>
        <taxon>Atopomonas</taxon>
    </lineage>
</organism>
<dbReference type="Proteomes" id="UP000185766">
    <property type="component" value="Unassembled WGS sequence"/>
</dbReference>
<keyword evidence="3" id="KW-1185">Reference proteome</keyword>
<evidence type="ECO:0000256" key="1">
    <source>
        <dbReference type="SAM" id="Phobius"/>
    </source>
</evidence>
<keyword evidence="1" id="KW-0472">Membrane</keyword>
<dbReference type="AlphaFoldDB" id="A0A1H7FLQ2"/>
<feature type="transmembrane region" description="Helical" evidence="1">
    <location>
        <begin position="20"/>
        <end position="42"/>
    </location>
</feature>
<keyword evidence="1" id="KW-1133">Transmembrane helix</keyword>
<dbReference type="RefSeq" id="WP_071871546.1">
    <property type="nucleotide sequence ID" value="NZ_FOAS01000001.1"/>
</dbReference>
<proteinExistence type="predicted"/>
<dbReference type="EMBL" id="FOAS01000001">
    <property type="protein sequence ID" value="SEK25372.1"/>
    <property type="molecule type" value="Genomic_DNA"/>
</dbReference>
<dbReference type="STRING" id="1429083.GCA_001885685_02334"/>
<dbReference type="OrthoDB" id="6989318at2"/>
<dbReference type="InterPro" id="IPR054636">
    <property type="entry name" value="CydP"/>
</dbReference>
<name>A0A1H7FLQ2_9GAMM</name>
<sequence>MPALPSTPSVPARPWWRIPLVRELAVVVLIKLAVLLVIRAYWFAAPTVPVDGTARVAERLLGSATPNPVSLEENRDDLRSGR</sequence>
<accession>A0A1H7FLQ2</accession>
<reference evidence="2 3" key="1">
    <citation type="submission" date="2016-10" db="EMBL/GenBank/DDBJ databases">
        <authorList>
            <person name="de Groot N.N."/>
        </authorList>
    </citation>
    <scope>NUCLEOTIDE SEQUENCE [LARGE SCALE GENOMIC DNA]</scope>
    <source>
        <strain evidence="2 3">JCM 19513</strain>
    </source>
</reference>
<dbReference type="NCBIfam" id="NF045611">
    <property type="entry name" value="small_CydP"/>
    <property type="match status" value="1"/>
</dbReference>
<evidence type="ECO:0000313" key="2">
    <source>
        <dbReference type="EMBL" id="SEK25372.1"/>
    </source>
</evidence>
<protein>
    <submittedName>
        <fullName evidence="2">Uncharacterized protein</fullName>
    </submittedName>
</protein>
<keyword evidence="1" id="KW-0812">Transmembrane</keyword>
<gene>
    <name evidence="2" type="ORF">SAMN05216214_101226</name>
</gene>
<evidence type="ECO:0000313" key="3">
    <source>
        <dbReference type="Proteomes" id="UP000185766"/>
    </source>
</evidence>